<dbReference type="EMBL" id="HE601055">
    <property type="protein sequence ID" value="CAS00082.1"/>
    <property type="molecule type" value="Genomic_DNA"/>
</dbReference>
<dbReference type="InParanoid" id="B6IJK2"/>
<keyword evidence="3" id="KW-1185">Reference proteome</keyword>
<evidence type="ECO:0000256" key="1">
    <source>
        <dbReference type="SAM" id="MobiDB-lite"/>
    </source>
</evidence>
<protein>
    <submittedName>
        <fullName evidence="2">Protein CBG26092</fullName>
    </submittedName>
</protein>
<evidence type="ECO:0000313" key="3">
    <source>
        <dbReference type="Proteomes" id="UP000008549"/>
    </source>
</evidence>
<dbReference type="AlphaFoldDB" id="B6IJK2"/>
<name>B6IJK2_CAEBR</name>
<dbReference type="CTD" id="68917574"/>
<reference evidence="2 3" key="2">
    <citation type="journal article" date="2011" name="PLoS Genet.">
        <title>Caenorhabditis briggsae recombinant inbred line genotypes reveal inter-strain incompatibility and the evolution of recombination.</title>
        <authorList>
            <person name="Ross J.A."/>
            <person name="Koboldt D.C."/>
            <person name="Staisch J.E."/>
            <person name="Chamberlin H.M."/>
            <person name="Gupta B.P."/>
            <person name="Miller R.D."/>
            <person name="Baird S.E."/>
            <person name="Haag E.S."/>
        </authorList>
    </citation>
    <scope>NUCLEOTIDE SEQUENCE [LARGE SCALE GENOMIC DNA]</scope>
    <source>
        <strain evidence="2 3">AF16</strain>
    </source>
</reference>
<dbReference type="KEGG" id="cbr:CBG_26092"/>
<sequence length="108" mass="11882">MKTIDSIELSSTTDVYAQLFAWYFEDQCPNQDCSSVYDRANKGCKERLYDQQECANGLKQSIDIYCTIGNSKDPGTQGPRDPGTQGPRDPGTQGPRDPGTQGPEVQNS</sequence>
<reference evidence="2 3" key="1">
    <citation type="journal article" date="2003" name="PLoS Biol.">
        <title>The genome sequence of Caenorhabditis briggsae: a platform for comparative genomics.</title>
        <authorList>
            <person name="Stein L.D."/>
            <person name="Bao Z."/>
            <person name="Blasiar D."/>
            <person name="Blumenthal T."/>
            <person name="Brent M.R."/>
            <person name="Chen N."/>
            <person name="Chinwalla A."/>
            <person name="Clarke L."/>
            <person name="Clee C."/>
            <person name="Coghlan A."/>
            <person name="Coulson A."/>
            <person name="D'Eustachio P."/>
            <person name="Fitch D.H."/>
            <person name="Fulton L.A."/>
            <person name="Fulton R.E."/>
            <person name="Griffiths-Jones S."/>
            <person name="Harris T.W."/>
            <person name="Hillier L.W."/>
            <person name="Kamath R."/>
            <person name="Kuwabara P.E."/>
            <person name="Mardis E.R."/>
            <person name="Marra M.A."/>
            <person name="Miner T.L."/>
            <person name="Minx P."/>
            <person name="Mullikin J.C."/>
            <person name="Plumb R.W."/>
            <person name="Rogers J."/>
            <person name="Schein J.E."/>
            <person name="Sohrmann M."/>
            <person name="Spieth J."/>
            <person name="Stajich J.E."/>
            <person name="Wei C."/>
            <person name="Willey D."/>
            <person name="Wilson R.K."/>
            <person name="Durbin R."/>
            <person name="Waterston R.H."/>
        </authorList>
    </citation>
    <scope>NUCLEOTIDE SEQUENCE [LARGE SCALE GENOMIC DNA]</scope>
    <source>
        <strain evidence="2 3">AF16</strain>
    </source>
</reference>
<accession>B6IJK2</accession>
<feature type="region of interest" description="Disordered" evidence="1">
    <location>
        <begin position="68"/>
        <end position="108"/>
    </location>
</feature>
<dbReference type="eggNOG" id="ENOG502TK3D">
    <property type="taxonomic scope" value="Eukaryota"/>
</dbReference>
<dbReference type="GeneID" id="68917574"/>
<proteinExistence type="predicted"/>
<dbReference type="RefSeq" id="XP_045099642.1">
    <property type="nucleotide sequence ID" value="XM_045243340.1"/>
</dbReference>
<dbReference type="HOGENOM" id="CLU_2199312_0_0_1"/>
<dbReference type="Proteomes" id="UP000008549">
    <property type="component" value="Unassembled WGS sequence"/>
</dbReference>
<gene>
    <name evidence="2" type="ORF">CBG26092</name>
    <name evidence="2" type="ORF">CBG_26092</name>
</gene>
<evidence type="ECO:0000313" key="2">
    <source>
        <dbReference type="EMBL" id="CAS00082.1"/>
    </source>
</evidence>
<organism evidence="2 3">
    <name type="scientific">Caenorhabditis briggsae</name>
    <dbReference type="NCBI Taxonomy" id="6238"/>
    <lineage>
        <taxon>Eukaryota</taxon>
        <taxon>Metazoa</taxon>
        <taxon>Ecdysozoa</taxon>
        <taxon>Nematoda</taxon>
        <taxon>Chromadorea</taxon>
        <taxon>Rhabditida</taxon>
        <taxon>Rhabditina</taxon>
        <taxon>Rhabditomorpha</taxon>
        <taxon>Rhabditoidea</taxon>
        <taxon>Rhabditidae</taxon>
        <taxon>Peloderinae</taxon>
        <taxon>Caenorhabditis</taxon>
    </lineage>
</organism>